<dbReference type="Proteomes" id="UP000297348">
    <property type="component" value="Unassembled WGS sequence"/>
</dbReference>
<evidence type="ECO:0000313" key="2">
    <source>
        <dbReference type="Proteomes" id="UP000297348"/>
    </source>
</evidence>
<organism evidence="1 2">
    <name type="scientific">Levilactobacillus suantsaiihabitans</name>
    <dbReference type="NCBI Taxonomy" id="2487722"/>
    <lineage>
        <taxon>Bacteria</taxon>
        <taxon>Bacillati</taxon>
        <taxon>Bacillota</taxon>
        <taxon>Bacilli</taxon>
        <taxon>Lactobacillales</taxon>
        <taxon>Lactobacillaceae</taxon>
        <taxon>Levilactobacillus</taxon>
    </lineage>
</organism>
<gene>
    <name evidence="1" type="ORF">EGT51_09965</name>
</gene>
<dbReference type="AlphaFoldDB" id="A0A4Z0J8I4"/>
<accession>A0A4Z0J8I4</accession>
<reference evidence="1 2" key="1">
    <citation type="submission" date="2018-10" db="EMBL/GenBank/DDBJ databases">
        <title>Lactobacillus sp. R7 and Lactobacillus sp. R19 isolated from fermented mustard green product of Taiwan.</title>
        <authorList>
            <person name="Lin S.-T."/>
        </authorList>
    </citation>
    <scope>NUCLEOTIDE SEQUENCE [LARGE SCALE GENOMIC DNA]</scope>
    <source>
        <strain evidence="1 2">BCRC 81129</strain>
    </source>
</reference>
<sequence length="103" mass="11674">MKKQLQPISDRIDDLTTQIHKQRINLQVVHQDYAVAEAGGNQQNMAAAAAQEKYLTDVINGLQDQRANLYPKLLPLDNARTQVSALMDELWVLDNSYIPEELN</sequence>
<keyword evidence="2" id="KW-1185">Reference proteome</keyword>
<evidence type="ECO:0000313" key="1">
    <source>
        <dbReference type="EMBL" id="TGD17998.1"/>
    </source>
</evidence>
<proteinExistence type="predicted"/>
<dbReference type="EMBL" id="RKLX01000018">
    <property type="protein sequence ID" value="TGD17998.1"/>
    <property type="molecule type" value="Genomic_DNA"/>
</dbReference>
<name>A0A4Z0J8I4_9LACO</name>
<dbReference type="OrthoDB" id="9853797at2"/>
<comment type="caution">
    <text evidence="1">The sequence shown here is derived from an EMBL/GenBank/DDBJ whole genome shotgun (WGS) entry which is preliminary data.</text>
</comment>
<protein>
    <submittedName>
        <fullName evidence="1">Uncharacterized protein</fullName>
    </submittedName>
</protein>